<gene>
    <name evidence="1" type="ORF">GALL_514440</name>
</gene>
<name>A0A1J5PGS4_9ZZZZ</name>
<proteinExistence type="predicted"/>
<reference evidence="1" key="1">
    <citation type="submission" date="2016-10" db="EMBL/GenBank/DDBJ databases">
        <title>Sequence of Gallionella enrichment culture.</title>
        <authorList>
            <person name="Poehlein A."/>
            <person name="Muehling M."/>
            <person name="Daniel R."/>
        </authorList>
    </citation>
    <scope>NUCLEOTIDE SEQUENCE</scope>
</reference>
<dbReference type="AlphaFoldDB" id="A0A1J5PGS4"/>
<comment type="caution">
    <text evidence="1">The sequence shown here is derived from an EMBL/GenBank/DDBJ whole genome shotgun (WGS) entry which is preliminary data.</text>
</comment>
<dbReference type="EMBL" id="MLJW01006223">
    <property type="protein sequence ID" value="OIQ66983.1"/>
    <property type="molecule type" value="Genomic_DNA"/>
</dbReference>
<organism evidence="1">
    <name type="scientific">mine drainage metagenome</name>
    <dbReference type="NCBI Taxonomy" id="410659"/>
    <lineage>
        <taxon>unclassified sequences</taxon>
        <taxon>metagenomes</taxon>
        <taxon>ecological metagenomes</taxon>
    </lineage>
</organism>
<sequence length="39" mass="4093">MVTATATIIMAIGSVARRLSAASFKPARPERVTTMTDAV</sequence>
<accession>A0A1J5PGS4</accession>
<evidence type="ECO:0000313" key="1">
    <source>
        <dbReference type="EMBL" id="OIQ66983.1"/>
    </source>
</evidence>
<protein>
    <submittedName>
        <fullName evidence="1">Uncharacterized protein</fullName>
    </submittedName>
</protein>